<dbReference type="GO" id="GO:0005737">
    <property type="term" value="C:cytoplasm"/>
    <property type="evidence" value="ECO:0007669"/>
    <property type="project" value="InterPro"/>
</dbReference>
<dbReference type="PANTHER" id="PTHR30602:SF12">
    <property type="entry name" value="AMINO-ACID ACETYLTRANSFERASE NAGS1, CHLOROPLASTIC-RELATED"/>
    <property type="match status" value="1"/>
</dbReference>
<dbReference type="EMBL" id="JABCLB010002926">
    <property type="protein sequence ID" value="NMU88102.1"/>
    <property type="molecule type" value="Genomic_DNA"/>
</dbReference>
<dbReference type="AlphaFoldDB" id="A0A7Y0XH09"/>
<comment type="caution">
    <text evidence="3">The sequence shown here is derived from an EMBL/GenBank/DDBJ whole genome shotgun (WGS) entry which is preliminary data.</text>
</comment>
<gene>
    <name evidence="3" type="ORF">HKB16_35245</name>
</gene>
<dbReference type="InterPro" id="IPR010167">
    <property type="entry name" value="NH2A_AcTrfase"/>
</dbReference>
<accession>A0A7Y0XH09</accession>
<keyword evidence="2 3" id="KW-0012">Acyltransferase</keyword>
<name>A0A7Y0XH09_VIBPH</name>
<proteinExistence type="predicted"/>
<evidence type="ECO:0000256" key="2">
    <source>
        <dbReference type="ARBA" id="ARBA00023315"/>
    </source>
</evidence>
<dbReference type="Gene3D" id="3.40.1160.10">
    <property type="entry name" value="Acetylglutamate kinase-like"/>
    <property type="match status" value="1"/>
</dbReference>
<reference evidence="3 4" key="1">
    <citation type="submission" date="2020-04" db="EMBL/GenBank/DDBJ databases">
        <title>Whole-genome sequencing of Vibrio spp. from China reveals different genetic environments of blaCTX-M-14 among diverse lineages.</title>
        <authorList>
            <person name="Zheng Z."/>
            <person name="Ye L."/>
            <person name="Chen S."/>
        </authorList>
    </citation>
    <scope>NUCLEOTIDE SEQUENCE [LARGE SCALE GENOMIC DNA]</scope>
    <source>
        <strain evidence="3 4">Vb0551</strain>
    </source>
</reference>
<sequence length="99" mass="10594">LIGFCSEQGVIDDNGNAVAELLPIEAEHVIKTLSENTSPDLDYNTGTLRFLKGSIAACRAGVPRSHLISYKVDGALIQELFSFDGIGTQVVMASAEQVR</sequence>
<dbReference type="EC" id="2.3.1.1" evidence="3"/>
<evidence type="ECO:0000313" key="4">
    <source>
        <dbReference type="Proteomes" id="UP000518904"/>
    </source>
</evidence>
<dbReference type="InterPro" id="IPR036393">
    <property type="entry name" value="AceGlu_kinase-like_sf"/>
</dbReference>
<protein>
    <submittedName>
        <fullName evidence="3">Amino-acid N-acetyltransferase</fullName>
        <ecNumber evidence="3">2.3.1.1</ecNumber>
    </submittedName>
</protein>
<dbReference type="SUPFAM" id="SSF53633">
    <property type="entry name" value="Carbamate kinase-like"/>
    <property type="match status" value="1"/>
</dbReference>
<dbReference type="GO" id="GO:0006526">
    <property type="term" value="P:L-arginine biosynthetic process"/>
    <property type="evidence" value="ECO:0007669"/>
    <property type="project" value="InterPro"/>
</dbReference>
<keyword evidence="1 3" id="KW-0808">Transferase</keyword>
<organism evidence="3 4">
    <name type="scientific">Vibrio parahaemolyticus</name>
    <dbReference type="NCBI Taxonomy" id="670"/>
    <lineage>
        <taxon>Bacteria</taxon>
        <taxon>Pseudomonadati</taxon>
        <taxon>Pseudomonadota</taxon>
        <taxon>Gammaproteobacteria</taxon>
        <taxon>Vibrionales</taxon>
        <taxon>Vibrionaceae</taxon>
        <taxon>Vibrio</taxon>
    </lineage>
</organism>
<dbReference type="PANTHER" id="PTHR30602">
    <property type="entry name" value="AMINO-ACID ACETYLTRANSFERASE"/>
    <property type="match status" value="1"/>
</dbReference>
<feature type="non-terminal residue" evidence="3">
    <location>
        <position position="1"/>
    </location>
</feature>
<dbReference type="Proteomes" id="UP000518904">
    <property type="component" value="Unassembled WGS sequence"/>
</dbReference>
<evidence type="ECO:0000313" key="3">
    <source>
        <dbReference type="EMBL" id="NMU88102.1"/>
    </source>
</evidence>
<dbReference type="GO" id="GO:0004042">
    <property type="term" value="F:L-glutamate N-acetyltransferase activity"/>
    <property type="evidence" value="ECO:0007669"/>
    <property type="project" value="InterPro"/>
</dbReference>
<evidence type="ECO:0000256" key="1">
    <source>
        <dbReference type="ARBA" id="ARBA00022679"/>
    </source>
</evidence>
<feature type="non-terminal residue" evidence="3">
    <location>
        <position position="99"/>
    </location>
</feature>